<dbReference type="EMBL" id="JARRAF010000009">
    <property type="protein sequence ID" value="MDK2124365.1"/>
    <property type="molecule type" value="Genomic_DNA"/>
</dbReference>
<evidence type="ECO:0000256" key="1">
    <source>
        <dbReference type="ARBA" id="ARBA00022676"/>
    </source>
</evidence>
<comment type="caution">
    <text evidence="6">The sequence shown here is derived from an EMBL/GenBank/DDBJ whole genome shotgun (WGS) entry which is preliminary data.</text>
</comment>
<dbReference type="Pfam" id="PF01075">
    <property type="entry name" value="Glyco_transf_9"/>
    <property type="match status" value="1"/>
</dbReference>
<dbReference type="Proteomes" id="UP001172778">
    <property type="component" value="Unassembled WGS sequence"/>
</dbReference>
<comment type="similarity">
    <text evidence="3">Belongs to the glycosyltransferase 9 family.</text>
</comment>
<dbReference type="PANTHER" id="PTHR30160">
    <property type="entry name" value="TETRAACYLDISACCHARIDE 4'-KINASE-RELATED"/>
    <property type="match status" value="1"/>
</dbReference>
<evidence type="ECO:0000256" key="4">
    <source>
        <dbReference type="ARBA" id="ARBA00044042"/>
    </source>
</evidence>
<gene>
    <name evidence="6" type="primary">waaF</name>
    <name evidence="6" type="ORF">PZA18_09910</name>
</gene>
<dbReference type="NCBIfam" id="TIGR02195">
    <property type="entry name" value="heptsyl_trn_II"/>
    <property type="match status" value="1"/>
</dbReference>
<dbReference type="InterPro" id="IPR002201">
    <property type="entry name" value="Glyco_trans_9"/>
</dbReference>
<protein>
    <recommendedName>
        <fullName evidence="4">lipopolysaccharide heptosyltransferase II</fullName>
        <ecNumber evidence="4">2.4.99.24</ecNumber>
    </recommendedName>
</protein>
<dbReference type="PANTHER" id="PTHR30160:SF7">
    <property type="entry name" value="ADP-HEPTOSE--LPS HEPTOSYLTRANSFERASE 2"/>
    <property type="match status" value="1"/>
</dbReference>
<dbReference type="SUPFAM" id="SSF53756">
    <property type="entry name" value="UDP-Glycosyltransferase/glycogen phosphorylase"/>
    <property type="match status" value="1"/>
</dbReference>
<evidence type="ECO:0000256" key="2">
    <source>
        <dbReference type="ARBA" id="ARBA00022679"/>
    </source>
</evidence>
<dbReference type="Gene3D" id="3.40.50.2000">
    <property type="entry name" value="Glycogen Phosphorylase B"/>
    <property type="match status" value="2"/>
</dbReference>
<dbReference type="InterPro" id="IPR051199">
    <property type="entry name" value="LPS_LOS_Heptosyltrfase"/>
</dbReference>
<sequence>MPKFLVVAPAWVGDSVMAQPLYRRLKDTLSGLQLEVMAPAFTLPLLRRMPEVDAVIENPFGHGALRLAERWRLGRELKRQGYDQAIVLPNSLKSALIPWFAGIPRRVGFVGEFRYGLLSDARKLDPRALPKMVERFAILSQARGEMLAQPLPEPRLQVSPVSRSKALKSLGLALDKPMVAFCPGAEYGPAKRWPPQHFAELARRLGQHGYQVWLFGSVKDKAAGEAIMAGSAGNVRNLCGVTSLEQAVDLLSLATLVVSNDSGLMHVAAALQRPLVALYGSSSPGFTPPLTEQAEILSLDLSCSPCFKRECPLQHFDCMQNLLPEQVERAMARLLQRVGTPTVSE</sequence>
<dbReference type="EC" id="2.4.99.24" evidence="4"/>
<reference evidence="6" key="1">
    <citation type="submission" date="2023-03" db="EMBL/GenBank/DDBJ databases">
        <title>Chitinimonas shenzhenensis gen. nov., sp. nov., a novel member of family Burkholderiaceae isolated from activated sludge collected in Shen Zhen, China.</title>
        <authorList>
            <person name="Wang X."/>
        </authorList>
    </citation>
    <scope>NUCLEOTIDE SEQUENCE</scope>
    <source>
        <strain evidence="6">DQS-5</strain>
    </source>
</reference>
<keyword evidence="1" id="KW-0328">Glycosyltransferase</keyword>
<comment type="catalytic activity">
    <reaction evidence="5">
        <text>an L-alpha-D-Hep-(1-&gt;5)-[alpha-Kdo-(2-&gt;4)]-alpha-Kdo-(2-&gt;6)-lipid A + ADP-L-glycero-beta-D-manno-heptose = an L-alpha-D-Hep-(1-&gt;3)-L-alpha-D-Hep-(1-&gt;5)-[alpha-Kdo-(2-&gt;4)]-alpha-Kdo-(2-&gt;6)-lipid A + ADP + H(+)</text>
        <dbReference type="Rhea" id="RHEA:74071"/>
        <dbReference type="ChEBI" id="CHEBI:15378"/>
        <dbReference type="ChEBI" id="CHEBI:61506"/>
        <dbReference type="ChEBI" id="CHEBI:193068"/>
        <dbReference type="ChEBI" id="CHEBI:193069"/>
        <dbReference type="ChEBI" id="CHEBI:456216"/>
        <dbReference type="EC" id="2.4.99.24"/>
    </reaction>
</comment>
<evidence type="ECO:0000313" key="7">
    <source>
        <dbReference type="Proteomes" id="UP001172778"/>
    </source>
</evidence>
<evidence type="ECO:0000256" key="3">
    <source>
        <dbReference type="ARBA" id="ARBA00043995"/>
    </source>
</evidence>
<dbReference type="RefSeq" id="WP_284100676.1">
    <property type="nucleotide sequence ID" value="NZ_JARRAF010000009.1"/>
</dbReference>
<dbReference type="CDD" id="cd03789">
    <property type="entry name" value="GT9_LPS_heptosyltransferase"/>
    <property type="match status" value="1"/>
</dbReference>
<dbReference type="InterPro" id="IPR011910">
    <property type="entry name" value="RfaF"/>
</dbReference>
<keyword evidence="7" id="KW-1185">Reference proteome</keyword>
<name>A0ABT7DWD6_9NEIS</name>
<accession>A0ABT7DWD6</accession>
<organism evidence="6 7">
    <name type="scientific">Parachitinimonas caeni</name>
    <dbReference type="NCBI Taxonomy" id="3031301"/>
    <lineage>
        <taxon>Bacteria</taxon>
        <taxon>Pseudomonadati</taxon>
        <taxon>Pseudomonadota</taxon>
        <taxon>Betaproteobacteria</taxon>
        <taxon>Neisseriales</taxon>
        <taxon>Chitinibacteraceae</taxon>
        <taxon>Parachitinimonas</taxon>
    </lineage>
</organism>
<evidence type="ECO:0000313" key="6">
    <source>
        <dbReference type="EMBL" id="MDK2124365.1"/>
    </source>
</evidence>
<keyword evidence="2" id="KW-0808">Transferase</keyword>
<proteinExistence type="inferred from homology"/>
<evidence type="ECO:0000256" key="5">
    <source>
        <dbReference type="ARBA" id="ARBA00047503"/>
    </source>
</evidence>